<proteinExistence type="predicted"/>
<protein>
    <recommendedName>
        <fullName evidence="2">DUF2341 domain-containing protein</fullName>
    </recommendedName>
</protein>
<keyword evidence="1" id="KW-0812">Transmembrane</keyword>
<gene>
    <name evidence="3" type="ORF">S01H1_14722</name>
</gene>
<comment type="caution">
    <text evidence="3">The sequence shown here is derived from an EMBL/GenBank/DDBJ whole genome shotgun (WGS) entry which is preliminary data.</text>
</comment>
<evidence type="ECO:0000256" key="1">
    <source>
        <dbReference type="SAM" id="Phobius"/>
    </source>
</evidence>
<keyword evidence="1" id="KW-1133">Transmembrane helix</keyword>
<dbReference type="Pfam" id="PF10102">
    <property type="entry name" value="DUF2341"/>
    <property type="match status" value="1"/>
</dbReference>
<accession>X0RGZ2</accession>
<evidence type="ECO:0000313" key="3">
    <source>
        <dbReference type="EMBL" id="GAF68139.1"/>
    </source>
</evidence>
<keyword evidence="1" id="KW-0472">Membrane</keyword>
<reference evidence="3" key="1">
    <citation type="journal article" date="2014" name="Front. Microbiol.">
        <title>High frequency of phylogenetically diverse reductive dehalogenase-homologous genes in deep subseafloor sedimentary metagenomes.</title>
        <authorList>
            <person name="Kawai M."/>
            <person name="Futagami T."/>
            <person name="Toyoda A."/>
            <person name="Takaki Y."/>
            <person name="Nishi S."/>
            <person name="Hori S."/>
            <person name="Arai W."/>
            <person name="Tsubouchi T."/>
            <person name="Morono Y."/>
            <person name="Uchiyama I."/>
            <person name="Ito T."/>
            <person name="Fujiyama A."/>
            <person name="Inagaki F."/>
            <person name="Takami H."/>
        </authorList>
    </citation>
    <scope>NUCLEOTIDE SEQUENCE</scope>
    <source>
        <strain evidence="3">Expedition CK06-06</strain>
    </source>
</reference>
<organism evidence="3">
    <name type="scientific">marine sediment metagenome</name>
    <dbReference type="NCBI Taxonomy" id="412755"/>
    <lineage>
        <taxon>unclassified sequences</taxon>
        <taxon>metagenomes</taxon>
        <taxon>ecological metagenomes</taxon>
    </lineage>
</organism>
<dbReference type="InterPro" id="IPR018765">
    <property type="entry name" value="DUF2341"/>
</dbReference>
<feature type="transmembrane region" description="Helical" evidence="1">
    <location>
        <begin position="7"/>
        <end position="28"/>
    </location>
</feature>
<dbReference type="AlphaFoldDB" id="X0RGZ2"/>
<name>X0RGZ2_9ZZZZ</name>
<feature type="domain" description="DUF2341" evidence="2">
    <location>
        <begin position="136"/>
        <end position="202"/>
    </location>
</feature>
<evidence type="ECO:0000259" key="2">
    <source>
        <dbReference type="Pfam" id="PF10102"/>
    </source>
</evidence>
<feature type="non-terminal residue" evidence="3">
    <location>
        <position position="231"/>
    </location>
</feature>
<dbReference type="EMBL" id="BARS01007669">
    <property type="protein sequence ID" value="GAF68139.1"/>
    <property type="molecule type" value="Genomic_DNA"/>
</dbReference>
<sequence length="231" mass="26462">MIKNKKFVKSILLGIFVLNIFMMMIPAYEEGFGESDHFFASLLRGLGYEQREPVNYNHIPTLTSEGLSSRAQDQDDNSNINFRISDYFIPGWADTRWQYRKNITIDATKVNSDLTNFPVYLEMHDSDLQNDAQASGGDIFFTNASGHILDHELEVYDRVYNSTHAQLVAWVKTNISGSQDTLLSMYYGNPTAISQENPESVWDDNYEFVLHMNQDPSSSNILDSTFNSYDF</sequence>